<name>A0A9Q1BX09_HOLLE</name>
<comment type="caution">
    <text evidence="1">The sequence shown here is derived from an EMBL/GenBank/DDBJ whole genome shotgun (WGS) entry which is preliminary data.</text>
</comment>
<protein>
    <submittedName>
        <fullName evidence="1">Uncharacterized protein</fullName>
    </submittedName>
</protein>
<reference evidence="1" key="1">
    <citation type="submission" date="2021-10" db="EMBL/GenBank/DDBJ databases">
        <title>Tropical sea cucumber genome reveals ecological adaptation and Cuvierian tubules defense mechanism.</title>
        <authorList>
            <person name="Chen T."/>
        </authorList>
    </citation>
    <scope>NUCLEOTIDE SEQUENCE</scope>
    <source>
        <strain evidence="1">Nanhai2018</strain>
        <tissue evidence="1">Muscle</tissue>
    </source>
</reference>
<sequence>MDKRRTEGIADSGQRSCTHRIMEKSPKFPTHLGTSCMQELSCEELLDPVGSPCAKKRDTLQKV</sequence>
<dbReference type="EMBL" id="JAIZAY010000010">
    <property type="protein sequence ID" value="KAJ8034223.1"/>
    <property type="molecule type" value="Genomic_DNA"/>
</dbReference>
<evidence type="ECO:0000313" key="1">
    <source>
        <dbReference type="EMBL" id="KAJ8034223.1"/>
    </source>
</evidence>
<proteinExistence type="predicted"/>
<dbReference type="Proteomes" id="UP001152320">
    <property type="component" value="Chromosome 10"/>
</dbReference>
<accession>A0A9Q1BX09</accession>
<evidence type="ECO:0000313" key="2">
    <source>
        <dbReference type="Proteomes" id="UP001152320"/>
    </source>
</evidence>
<dbReference type="AlphaFoldDB" id="A0A9Q1BX09"/>
<gene>
    <name evidence="1" type="ORF">HOLleu_20967</name>
</gene>
<keyword evidence="2" id="KW-1185">Reference proteome</keyword>
<organism evidence="1 2">
    <name type="scientific">Holothuria leucospilota</name>
    <name type="common">Black long sea cucumber</name>
    <name type="synonym">Mertensiothuria leucospilota</name>
    <dbReference type="NCBI Taxonomy" id="206669"/>
    <lineage>
        <taxon>Eukaryota</taxon>
        <taxon>Metazoa</taxon>
        <taxon>Echinodermata</taxon>
        <taxon>Eleutherozoa</taxon>
        <taxon>Echinozoa</taxon>
        <taxon>Holothuroidea</taxon>
        <taxon>Aspidochirotacea</taxon>
        <taxon>Aspidochirotida</taxon>
        <taxon>Holothuriidae</taxon>
        <taxon>Holothuria</taxon>
    </lineage>
</organism>